<dbReference type="Pfam" id="PF03006">
    <property type="entry name" value="HlyIII"/>
    <property type="match status" value="1"/>
</dbReference>
<keyword evidence="5 8" id="KW-1133">Transmembrane helix</keyword>
<dbReference type="RefSeq" id="WP_109827330.1">
    <property type="nucleotide sequence ID" value="NZ_CP029494.1"/>
</dbReference>
<feature type="transmembrane region" description="Helical" evidence="8">
    <location>
        <begin position="86"/>
        <end position="103"/>
    </location>
</feature>
<dbReference type="GO" id="GO:0005886">
    <property type="term" value="C:plasma membrane"/>
    <property type="evidence" value="ECO:0007669"/>
    <property type="project" value="UniProtKB-SubCell"/>
</dbReference>
<dbReference type="InterPro" id="IPR005744">
    <property type="entry name" value="Hy-lIII"/>
</dbReference>
<comment type="subcellular location">
    <subcellularLocation>
        <location evidence="1">Cell membrane</location>
        <topology evidence="1">Multi-pass membrane protein</topology>
    </subcellularLocation>
</comment>
<dbReference type="InterPro" id="IPR004254">
    <property type="entry name" value="AdipoR/HlyIII-related"/>
</dbReference>
<evidence type="ECO:0000256" key="2">
    <source>
        <dbReference type="ARBA" id="ARBA00008488"/>
    </source>
</evidence>
<feature type="transmembrane region" description="Helical" evidence="8">
    <location>
        <begin position="198"/>
        <end position="217"/>
    </location>
</feature>
<dbReference type="Proteomes" id="UP000245368">
    <property type="component" value="Chromosome"/>
</dbReference>
<comment type="similarity">
    <text evidence="2">Belongs to the UPF0073 (Hly-III) family.</text>
</comment>
<dbReference type="GO" id="GO:0046872">
    <property type="term" value="F:metal ion binding"/>
    <property type="evidence" value="ECO:0007669"/>
    <property type="project" value="UniProtKB-KW"/>
</dbReference>
<feature type="transmembrane region" description="Helical" evidence="8">
    <location>
        <begin position="110"/>
        <end position="129"/>
    </location>
</feature>
<feature type="binding site" evidence="7">
    <location>
        <position position="196"/>
    </location>
    <ligand>
        <name>Zn(2+)</name>
        <dbReference type="ChEBI" id="CHEBI:29105"/>
    </ligand>
</feature>
<proteinExistence type="inferred from homology"/>
<keyword evidence="3" id="KW-1003">Cell membrane</keyword>
<feature type="transmembrane region" description="Helical" evidence="8">
    <location>
        <begin position="135"/>
        <end position="152"/>
    </location>
</feature>
<sequence>MKSALPRLASSLREPWNGLTHWAGAALAVLALSGMVWFAAAHRLSVWPFVVFGLSMVFLYTASASYHSFRVSERALLRLRKLDHSAIFLLIAGSYTPVAYFGLSGLWQTLVLWIIWGIAISGVALKLLTMRLPRWVSTLLYVVMGWTAVAFLPQLARQLSSAALFWLAVGGALYSVGAVVYATKRWNPRPGVFGFHEIWHLFVLGGTGAHVAMMFALR</sequence>
<keyword evidence="7" id="KW-0479">Metal-binding</keyword>
<gene>
    <name evidence="9" type="ORF">DKM44_10480</name>
</gene>
<keyword evidence="4 8" id="KW-0812">Transmembrane</keyword>
<dbReference type="NCBIfam" id="TIGR01065">
    <property type="entry name" value="hlyIII"/>
    <property type="match status" value="1"/>
</dbReference>
<feature type="binding site" evidence="7">
    <location>
        <position position="200"/>
    </location>
    <ligand>
        <name>Zn(2+)</name>
        <dbReference type="ChEBI" id="CHEBI:29105"/>
    </ligand>
</feature>
<evidence type="ECO:0000256" key="5">
    <source>
        <dbReference type="ARBA" id="ARBA00022989"/>
    </source>
</evidence>
<feature type="transmembrane region" description="Helical" evidence="8">
    <location>
        <begin position="20"/>
        <end position="39"/>
    </location>
</feature>
<protein>
    <submittedName>
        <fullName evidence="9">Hemolysin</fullName>
    </submittedName>
</protein>
<keyword evidence="10" id="KW-1185">Reference proteome</keyword>
<feature type="transmembrane region" description="Helical" evidence="8">
    <location>
        <begin position="164"/>
        <end position="183"/>
    </location>
</feature>
<name>A0A2Z3JEY9_9DEIO</name>
<dbReference type="EMBL" id="CP029494">
    <property type="protein sequence ID" value="AWN23602.1"/>
    <property type="molecule type" value="Genomic_DNA"/>
</dbReference>
<evidence type="ECO:0000256" key="7">
    <source>
        <dbReference type="PIRSR" id="PIRSR604254-1"/>
    </source>
</evidence>
<feature type="transmembrane region" description="Helical" evidence="8">
    <location>
        <begin position="46"/>
        <end position="66"/>
    </location>
</feature>
<dbReference type="GO" id="GO:0140911">
    <property type="term" value="F:pore-forming activity"/>
    <property type="evidence" value="ECO:0007669"/>
    <property type="project" value="InterPro"/>
</dbReference>
<dbReference type="AlphaFoldDB" id="A0A2Z3JEY9"/>
<evidence type="ECO:0000256" key="8">
    <source>
        <dbReference type="SAM" id="Phobius"/>
    </source>
</evidence>
<evidence type="ECO:0000256" key="3">
    <source>
        <dbReference type="ARBA" id="ARBA00022475"/>
    </source>
</evidence>
<keyword evidence="7" id="KW-0862">Zinc</keyword>
<evidence type="ECO:0000256" key="6">
    <source>
        <dbReference type="ARBA" id="ARBA00023136"/>
    </source>
</evidence>
<reference evidence="9 10" key="1">
    <citation type="submission" date="2018-05" db="EMBL/GenBank/DDBJ databases">
        <title>Complete Genome Sequence of Deinococcus sp. strain 17bor-2.</title>
        <authorList>
            <person name="Srinivasan S."/>
        </authorList>
    </citation>
    <scope>NUCLEOTIDE SEQUENCE [LARGE SCALE GENOMIC DNA]</scope>
    <source>
        <strain evidence="9 10">17bor-2</strain>
    </source>
</reference>
<evidence type="ECO:0000256" key="1">
    <source>
        <dbReference type="ARBA" id="ARBA00004651"/>
    </source>
</evidence>
<evidence type="ECO:0000313" key="9">
    <source>
        <dbReference type="EMBL" id="AWN23602.1"/>
    </source>
</evidence>
<evidence type="ECO:0000256" key="4">
    <source>
        <dbReference type="ARBA" id="ARBA00022692"/>
    </source>
</evidence>
<keyword evidence="6 8" id="KW-0472">Membrane</keyword>
<dbReference type="PANTHER" id="PTHR20855:SF3">
    <property type="entry name" value="LD03007P"/>
    <property type="match status" value="1"/>
</dbReference>
<accession>A0A2Z3JEY9</accession>
<organism evidence="9 10">
    <name type="scientific">Deinococcus irradiatisoli</name>
    <dbReference type="NCBI Taxonomy" id="2202254"/>
    <lineage>
        <taxon>Bacteria</taxon>
        <taxon>Thermotogati</taxon>
        <taxon>Deinococcota</taxon>
        <taxon>Deinococci</taxon>
        <taxon>Deinococcales</taxon>
        <taxon>Deinococcaceae</taxon>
        <taxon>Deinococcus</taxon>
    </lineage>
</organism>
<evidence type="ECO:0000313" key="10">
    <source>
        <dbReference type="Proteomes" id="UP000245368"/>
    </source>
</evidence>
<dbReference type="OrthoDB" id="9813689at2"/>
<dbReference type="PANTHER" id="PTHR20855">
    <property type="entry name" value="ADIPOR/PROGESTIN RECEPTOR-RELATED"/>
    <property type="match status" value="1"/>
</dbReference>
<feature type="binding site" evidence="7">
    <location>
        <position position="67"/>
    </location>
    <ligand>
        <name>Zn(2+)</name>
        <dbReference type="ChEBI" id="CHEBI:29105"/>
    </ligand>
</feature>
<dbReference type="KEGG" id="dez:DKM44_10480"/>